<dbReference type="Gene3D" id="3.40.50.12580">
    <property type="match status" value="1"/>
</dbReference>
<evidence type="ECO:0000256" key="6">
    <source>
        <dbReference type="ARBA" id="ARBA00023136"/>
    </source>
</evidence>
<evidence type="ECO:0000256" key="3">
    <source>
        <dbReference type="ARBA" id="ARBA00022475"/>
    </source>
</evidence>
<dbReference type="Gene3D" id="3.40.50.11820">
    <property type="match status" value="1"/>
</dbReference>
<dbReference type="InterPro" id="IPR043148">
    <property type="entry name" value="TagF_C"/>
</dbReference>
<keyword evidence="8" id="KW-1185">Reference proteome</keyword>
<evidence type="ECO:0000256" key="5">
    <source>
        <dbReference type="ARBA" id="ARBA00022944"/>
    </source>
</evidence>
<dbReference type="Pfam" id="PF04464">
    <property type="entry name" value="Glyphos_transf"/>
    <property type="match status" value="1"/>
</dbReference>
<evidence type="ECO:0000313" key="7">
    <source>
        <dbReference type="EMBL" id="MEQ2366694.1"/>
    </source>
</evidence>
<reference evidence="7 8" key="1">
    <citation type="submission" date="2024-03" db="EMBL/GenBank/DDBJ databases">
        <title>Human intestinal bacterial collection.</title>
        <authorList>
            <person name="Pauvert C."/>
            <person name="Hitch T.C.A."/>
            <person name="Clavel T."/>
        </authorList>
    </citation>
    <scope>NUCLEOTIDE SEQUENCE [LARGE SCALE GENOMIC DNA]</scope>
    <source>
        <strain evidence="7 8">CLA-AA-H190</strain>
    </source>
</reference>
<keyword evidence="6" id="KW-0472">Membrane</keyword>
<comment type="subcellular location">
    <subcellularLocation>
        <location evidence="1">Cell membrane</location>
        <topology evidence="1">Peripheral membrane protein</topology>
    </subcellularLocation>
</comment>
<evidence type="ECO:0000313" key="8">
    <source>
        <dbReference type="Proteomes" id="UP001469749"/>
    </source>
</evidence>
<keyword evidence="5" id="KW-0777">Teichoic acid biosynthesis</keyword>
<evidence type="ECO:0000256" key="4">
    <source>
        <dbReference type="ARBA" id="ARBA00022679"/>
    </source>
</evidence>
<comment type="caution">
    <text evidence="7">The sequence shown here is derived from an EMBL/GenBank/DDBJ whole genome shotgun (WGS) entry which is preliminary data.</text>
</comment>
<name>A0ABV1B8H0_9FIRM</name>
<dbReference type="InterPro" id="IPR007554">
    <property type="entry name" value="Glycerophosphate_synth"/>
</dbReference>
<dbReference type="Proteomes" id="UP001469749">
    <property type="component" value="Unassembled WGS sequence"/>
</dbReference>
<evidence type="ECO:0000256" key="2">
    <source>
        <dbReference type="ARBA" id="ARBA00010488"/>
    </source>
</evidence>
<protein>
    <submittedName>
        <fullName evidence="7">CDP-glycerol glycerophosphotransferase family protein</fullName>
    </submittedName>
</protein>
<dbReference type="EMBL" id="JBBMEK010000333">
    <property type="protein sequence ID" value="MEQ2366694.1"/>
    <property type="molecule type" value="Genomic_DNA"/>
</dbReference>
<dbReference type="SUPFAM" id="SSF53756">
    <property type="entry name" value="UDP-Glycosyltransferase/glycogen phosphorylase"/>
    <property type="match status" value="1"/>
</dbReference>
<organism evidence="7 8">
    <name type="scientific">Coprococcus intestinihominis</name>
    <dbReference type="NCBI Taxonomy" id="3133154"/>
    <lineage>
        <taxon>Bacteria</taxon>
        <taxon>Bacillati</taxon>
        <taxon>Bacillota</taxon>
        <taxon>Clostridia</taxon>
        <taxon>Lachnospirales</taxon>
        <taxon>Lachnospiraceae</taxon>
        <taxon>Coprococcus</taxon>
    </lineage>
</organism>
<accession>A0ABV1B8H0</accession>
<keyword evidence="3" id="KW-1003">Cell membrane</keyword>
<gene>
    <name evidence="7" type="ORF">WMO25_16640</name>
</gene>
<dbReference type="InterPro" id="IPR043149">
    <property type="entry name" value="TagF_N"/>
</dbReference>
<sequence>MAFQQVILPIVYKLYAVKPIKQGTILLADAHHDEIPFSLMALKAALEQQEDLHITEMYWNNEHCSAGRVLRNMFEFMKLYAVSQTVVICDNFLPAASCRKRKGTKVIQLWHAGGALKKFGYDTADDIPAYYKGNVMANCNLVTVSAKRCIEPFSSAMRLPCQRVKAMGISRTDLYFDENFNRECREHFFEEYPEAKGKKIVLWAPTFRGNPGVAGVKGLKEIQRISEKLKATHYFIIKLHPHTQVHLAGSNCEILTEELLPAADVLITDYSSILFDAMVYKLPIVLFVPDLEEYVDNRGFYLDYREIPGIRARNEQELIEIFTDPSMLDASVNEAYMAFYRKYMAACDGHATERIIRYIKRYM</sequence>
<dbReference type="InterPro" id="IPR051612">
    <property type="entry name" value="Teichoic_Acid_Biosynth"/>
</dbReference>
<proteinExistence type="inferred from homology"/>
<evidence type="ECO:0000256" key="1">
    <source>
        <dbReference type="ARBA" id="ARBA00004202"/>
    </source>
</evidence>
<dbReference type="PANTHER" id="PTHR37316:SF3">
    <property type="entry name" value="TEICHOIC ACID GLYCEROL-PHOSPHATE TRANSFERASE"/>
    <property type="match status" value="1"/>
</dbReference>
<comment type="similarity">
    <text evidence="2">Belongs to the CDP-glycerol glycerophosphotransferase family.</text>
</comment>
<keyword evidence="4" id="KW-0808">Transferase</keyword>
<dbReference type="PANTHER" id="PTHR37316">
    <property type="entry name" value="TEICHOIC ACID GLYCEROL-PHOSPHATE PRIMASE"/>
    <property type="match status" value="1"/>
</dbReference>
<dbReference type="RefSeq" id="WP_349086280.1">
    <property type="nucleotide sequence ID" value="NZ_JBBMEK010000333.1"/>
</dbReference>